<dbReference type="GO" id="GO:0016538">
    <property type="term" value="F:cyclin-dependent protein serine/threonine kinase regulator activity"/>
    <property type="evidence" value="ECO:0007669"/>
    <property type="project" value="InterPro"/>
</dbReference>
<evidence type="ECO:0000256" key="5">
    <source>
        <dbReference type="RuleBase" id="RU000383"/>
    </source>
</evidence>
<dbReference type="InterPro" id="IPR048258">
    <property type="entry name" value="Cyclins_cyclin-box"/>
</dbReference>
<evidence type="ECO:0000256" key="2">
    <source>
        <dbReference type="ARBA" id="ARBA00022618"/>
    </source>
</evidence>
<dbReference type="InterPro" id="IPR036915">
    <property type="entry name" value="Cyclin-like_sf"/>
</dbReference>
<evidence type="ECO:0000313" key="9">
    <source>
        <dbReference type="EMBL" id="CAA7023212.1"/>
    </source>
</evidence>
<dbReference type="FunFam" id="1.10.472.10:FF:000167">
    <property type="entry name" value="Mitotic cyclin 6"/>
    <property type="match status" value="1"/>
</dbReference>
<dbReference type="InterPro" id="IPR013763">
    <property type="entry name" value="Cyclin-like_dom"/>
</dbReference>
<dbReference type="GO" id="GO:0051301">
    <property type="term" value="P:cell division"/>
    <property type="evidence" value="ECO:0007669"/>
    <property type="project" value="UniProtKB-KW"/>
</dbReference>
<protein>
    <submittedName>
        <fullName evidence="9">Uncharacterized protein</fullName>
    </submittedName>
</protein>
<dbReference type="PROSITE" id="PS00292">
    <property type="entry name" value="CYCLINS"/>
    <property type="match status" value="1"/>
</dbReference>
<evidence type="ECO:0000256" key="6">
    <source>
        <dbReference type="SAM" id="MobiDB-lite"/>
    </source>
</evidence>
<dbReference type="Proteomes" id="UP000467841">
    <property type="component" value="Unassembled WGS sequence"/>
</dbReference>
<organism evidence="9 10">
    <name type="scientific">Microthlaspi erraticum</name>
    <dbReference type="NCBI Taxonomy" id="1685480"/>
    <lineage>
        <taxon>Eukaryota</taxon>
        <taxon>Viridiplantae</taxon>
        <taxon>Streptophyta</taxon>
        <taxon>Embryophyta</taxon>
        <taxon>Tracheophyta</taxon>
        <taxon>Spermatophyta</taxon>
        <taxon>Magnoliopsida</taxon>
        <taxon>eudicotyledons</taxon>
        <taxon>Gunneridae</taxon>
        <taxon>Pentapetalae</taxon>
        <taxon>rosids</taxon>
        <taxon>malvids</taxon>
        <taxon>Brassicales</taxon>
        <taxon>Brassicaceae</taxon>
        <taxon>Coluteocarpeae</taxon>
        <taxon>Microthlaspi</taxon>
    </lineage>
</organism>
<dbReference type="Pfam" id="PF00134">
    <property type="entry name" value="Cyclin_N"/>
    <property type="match status" value="1"/>
</dbReference>
<feature type="domain" description="Cyclin-like" evidence="7">
    <location>
        <begin position="220"/>
        <end position="304"/>
    </location>
</feature>
<evidence type="ECO:0000256" key="1">
    <source>
        <dbReference type="ARBA" id="ARBA00006955"/>
    </source>
</evidence>
<evidence type="ECO:0000259" key="8">
    <source>
        <dbReference type="SMART" id="SM01332"/>
    </source>
</evidence>
<dbReference type="OrthoDB" id="5590282at2759"/>
<dbReference type="FunFam" id="1.10.472.10:FF:000013">
    <property type="entry name" value="Cyclin A1"/>
    <property type="match status" value="1"/>
</dbReference>
<dbReference type="EMBL" id="CACVBM020000777">
    <property type="protein sequence ID" value="CAA7023212.1"/>
    <property type="molecule type" value="Genomic_DNA"/>
</dbReference>
<dbReference type="SMART" id="SM00385">
    <property type="entry name" value="CYCLIN"/>
    <property type="match status" value="2"/>
</dbReference>
<dbReference type="AlphaFoldDB" id="A0A6D2I416"/>
<dbReference type="InterPro" id="IPR046965">
    <property type="entry name" value="Cyclin_A/B-like"/>
</dbReference>
<feature type="domain" description="Cyclin C-terminal" evidence="8">
    <location>
        <begin position="313"/>
        <end position="436"/>
    </location>
</feature>
<evidence type="ECO:0000259" key="7">
    <source>
        <dbReference type="SMART" id="SM00385"/>
    </source>
</evidence>
<dbReference type="CDD" id="cd20506">
    <property type="entry name" value="CYCLIN_AtCycA-like_rpt2"/>
    <property type="match status" value="1"/>
</dbReference>
<feature type="region of interest" description="Disordered" evidence="6">
    <location>
        <begin position="35"/>
        <end position="66"/>
    </location>
</feature>
<reference evidence="9" key="1">
    <citation type="submission" date="2020-01" db="EMBL/GenBank/DDBJ databases">
        <authorList>
            <person name="Mishra B."/>
        </authorList>
    </citation>
    <scope>NUCLEOTIDE SEQUENCE [LARGE SCALE GENOMIC DNA]</scope>
</reference>
<evidence type="ECO:0000256" key="4">
    <source>
        <dbReference type="ARBA" id="ARBA00023306"/>
    </source>
</evidence>
<gene>
    <name evidence="9" type="ORF">MERR_LOCUS10447</name>
</gene>
<dbReference type="GO" id="GO:0044772">
    <property type="term" value="P:mitotic cell cycle phase transition"/>
    <property type="evidence" value="ECO:0007669"/>
    <property type="project" value="InterPro"/>
</dbReference>
<proteinExistence type="inferred from homology"/>
<accession>A0A6D2I416</accession>
<keyword evidence="2" id="KW-0132">Cell division</keyword>
<name>A0A6D2I416_9BRAS</name>
<dbReference type="InterPro" id="IPR006671">
    <property type="entry name" value="Cyclin_N"/>
</dbReference>
<dbReference type="PANTHER" id="PTHR10177">
    <property type="entry name" value="CYCLINS"/>
    <property type="match status" value="1"/>
</dbReference>
<feature type="region of interest" description="Disordered" evidence="6">
    <location>
        <begin position="1"/>
        <end position="21"/>
    </location>
</feature>
<dbReference type="PIRSF" id="PIRSF001771">
    <property type="entry name" value="Cyclin_A_B_D_E"/>
    <property type="match status" value="1"/>
</dbReference>
<feature type="domain" description="Cyclin-like" evidence="7">
    <location>
        <begin position="317"/>
        <end position="409"/>
    </location>
</feature>
<comment type="caution">
    <text evidence="9">The sequence shown here is derived from an EMBL/GenBank/DDBJ whole genome shotgun (WGS) entry which is preliminary data.</text>
</comment>
<comment type="similarity">
    <text evidence="1">Belongs to the cyclin family. Cyclin AB subfamily.</text>
</comment>
<sequence>MQRPSSRYYAKANKETVFPNNNNVRVTRSRAKALGVSTSPSKPVFKHEPKRVPRASNKRMASDVAANNKPKRRAVLKDVTNILFQSVCTDSLGGCNVKASKRGRKETKQRAMEVLVDVDAEKSKLAEDLSKIMMVESLDASALNCKDREVTTEQKEEGSDGCLQVVDIDSNVQDPQFCSLYAASIYDRNYVAELEQRPSSSYMVQVQRDIDPNMRGILIDWLVEVSDEYKLASDTLYLTVNLIDRFLSHNYIEKQRLQLLGITCLLVASKYEEICAPRLEEFCFITDNTYTRLEVLSMEIQVVNFLNFRLSVPTTKTFLRRFIRAAQASDKVPHMEMEFLANYLAELTLVEYTFLRFMPSLIAASAVFLARWTLHQSNHPWNPTLEHYTRYETAALKHTVLAMEDLQLNTSGSTLVAIRNKYSQQKFKKVATLISLKSVTTLFSR</sequence>
<dbReference type="Pfam" id="PF02984">
    <property type="entry name" value="Cyclin_C"/>
    <property type="match status" value="1"/>
</dbReference>
<dbReference type="SMART" id="SM01332">
    <property type="entry name" value="Cyclin_C"/>
    <property type="match status" value="1"/>
</dbReference>
<keyword evidence="3 5" id="KW-0195">Cyclin</keyword>
<evidence type="ECO:0000313" key="10">
    <source>
        <dbReference type="Proteomes" id="UP000467841"/>
    </source>
</evidence>
<dbReference type="InterPro" id="IPR004367">
    <property type="entry name" value="Cyclin_C-dom"/>
</dbReference>
<dbReference type="CDD" id="cd20562">
    <property type="entry name" value="CYCLIN_AtCycA_like_rpt1"/>
    <property type="match status" value="1"/>
</dbReference>
<dbReference type="Gene3D" id="1.10.472.10">
    <property type="entry name" value="Cyclin-like"/>
    <property type="match status" value="2"/>
</dbReference>
<keyword evidence="4" id="KW-0131">Cell cycle</keyword>
<dbReference type="SUPFAM" id="SSF47954">
    <property type="entry name" value="Cyclin-like"/>
    <property type="match status" value="2"/>
</dbReference>
<evidence type="ECO:0000256" key="3">
    <source>
        <dbReference type="ARBA" id="ARBA00023127"/>
    </source>
</evidence>
<dbReference type="InterPro" id="IPR039361">
    <property type="entry name" value="Cyclin"/>
</dbReference>
<keyword evidence="10" id="KW-1185">Reference proteome</keyword>